<name>A0A1M6YPR7_9BACT</name>
<reference evidence="2" key="1">
    <citation type="submission" date="2016-11" db="EMBL/GenBank/DDBJ databases">
        <authorList>
            <person name="Varghese N."/>
            <person name="Submissions S."/>
        </authorList>
    </citation>
    <scope>NUCLEOTIDE SEQUENCE [LARGE SCALE GENOMIC DNA]</scope>
    <source>
        <strain evidence="2">UWOS</strain>
    </source>
</reference>
<evidence type="ECO:0000313" key="2">
    <source>
        <dbReference type="Proteomes" id="UP000184275"/>
    </source>
</evidence>
<gene>
    <name evidence="1" type="ORF">SAMN05720469_1468</name>
</gene>
<dbReference type="AlphaFoldDB" id="A0A1M6YPR7"/>
<accession>A0A1M6YPR7</accession>
<evidence type="ECO:0000313" key="1">
    <source>
        <dbReference type="EMBL" id="SHL20140.1"/>
    </source>
</evidence>
<protein>
    <submittedName>
        <fullName evidence="1">Uncharacterized protein</fullName>
    </submittedName>
</protein>
<proteinExistence type="predicted"/>
<dbReference type="RefSeq" id="WP_073306134.1">
    <property type="nucleotide sequence ID" value="NZ_FRAW01000046.1"/>
</dbReference>
<sequence length="146" mass="17457">MIEYYPDSIYYPRETVEAKYKKGELAKMEEHLMSFAERHKNRVWIISKEDSSEPSNEVLLDNLRAYLLVRGSLQPAADMADLIKEINKEVWYRNEEQKGKENPQEVAINWEEQYEKKWRQARMFEAFVLIDICKDKLIQILRTPGK</sequence>
<keyword evidence="2" id="KW-1185">Reference proteome</keyword>
<organism evidence="1 2">
    <name type="scientific">Fibrobacter intestinalis</name>
    <dbReference type="NCBI Taxonomy" id="28122"/>
    <lineage>
        <taxon>Bacteria</taxon>
        <taxon>Pseudomonadati</taxon>
        <taxon>Fibrobacterota</taxon>
        <taxon>Fibrobacteria</taxon>
        <taxon>Fibrobacterales</taxon>
        <taxon>Fibrobacteraceae</taxon>
        <taxon>Fibrobacter</taxon>
    </lineage>
</organism>
<dbReference type="Proteomes" id="UP000184275">
    <property type="component" value="Unassembled WGS sequence"/>
</dbReference>
<dbReference type="EMBL" id="FRAW01000046">
    <property type="protein sequence ID" value="SHL20140.1"/>
    <property type="molecule type" value="Genomic_DNA"/>
</dbReference>